<keyword evidence="9" id="KW-1185">Reference proteome</keyword>
<evidence type="ECO:0000256" key="6">
    <source>
        <dbReference type="ARBA" id="ARBA00023002"/>
    </source>
</evidence>
<organism evidence="8 9">
    <name type="scientific">Marasmius crinis-equi</name>
    <dbReference type="NCBI Taxonomy" id="585013"/>
    <lineage>
        <taxon>Eukaryota</taxon>
        <taxon>Fungi</taxon>
        <taxon>Dikarya</taxon>
        <taxon>Basidiomycota</taxon>
        <taxon>Agaricomycotina</taxon>
        <taxon>Agaricomycetes</taxon>
        <taxon>Agaricomycetidae</taxon>
        <taxon>Agaricales</taxon>
        <taxon>Marasmiineae</taxon>
        <taxon>Marasmiaceae</taxon>
        <taxon>Marasmius</taxon>
    </lineage>
</organism>
<evidence type="ECO:0000256" key="1">
    <source>
        <dbReference type="ARBA" id="ARBA00001974"/>
    </source>
</evidence>
<evidence type="ECO:0000256" key="2">
    <source>
        <dbReference type="ARBA" id="ARBA00010139"/>
    </source>
</evidence>
<comment type="similarity">
    <text evidence="2">Belongs to the FAD-binding monooxygenase family.</text>
</comment>
<reference evidence="8 9" key="1">
    <citation type="submission" date="2024-02" db="EMBL/GenBank/DDBJ databases">
        <title>A draft genome for the cacao thread blight pathogen Marasmius crinis-equi.</title>
        <authorList>
            <person name="Cohen S.P."/>
            <person name="Baruah I.K."/>
            <person name="Amoako-Attah I."/>
            <person name="Bukari Y."/>
            <person name="Meinhardt L.W."/>
            <person name="Bailey B.A."/>
        </authorList>
    </citation>
    <scope>NUCLEOTIDE SEQUENCE [LARGE SCALE GENOMIC DNA]</scope>
    <source>
        <strain evidence="8 9">GH-76</strain>
    </source>
</reference>
<dbReference type="PANTHER" id="PTHR43098">
    <property type="entry name" value="L-ORNITHINE N(5)-MONOOXYGENASE-RELATED"/>
    <property type="match status" value="1"/>
</dbReference>
<dbReference type="Pfam" id="PF00743">
    <property type="entry name" value="FMO-like"/>
    <property type="match status" value="1"/>
</dbReference>
<evidence type="ECO:0000313" key="9">
    <source>
        <dbReference type="Proteomes" id="UP001465976"/>
    </source>
</evidence>
<comment type="cofactor">
    <cofactor evidence="1">
        <name>FAD</name>
        <dbReference type="ChEBI" id="CHEBI:57692"/>
    </cofactor>
</comment>
<evidence type="ECO:0000256" key="5">
    <source>
        <dbReference type="ARBA" id="ARBA00022857"/>
    </source>
</evidence>
<dbReference type="InterPro" id="IPR020946">
    <property type="entry name" value="Flavin_mOase-like"/>
</dbReference>
<keyword evidence="3" id="KW-0285">Flavoprotein</keyword>
<dbReference type="Pfam" id="PF13450">
    <property type="entry name" value="NAD_binding_8"/>
    <property type="match status" value="1"/>
</dbReference>
<sequence>MEDLPAEQRYLVEAEKRKRPDGPSQYQDLNTSNNDRLRHLVDDIWADHAALDALPSPLKGGDHVKFLVVGAGIGGLVMAVRLIQVGFPVEQIRIVETAGGIGGTWYWNRYPGLHCDVEAYIYLPLLEETGYVPTKKYASAVEIRNYLAEVAQKWGLAAKILFRTSVDGLRWDDSSRSWKVDLVTRRGRNGENAERFSVEADFTMLGSGVFPGAHVPKVAGLESFGGPMMHTARWDYGVTGGSSETPFPEMVKLKGKRVGIIGTGASAVQSIPELAKYADELFIFQRTPSAVYERGQKPTDPEEWHQKIAPKAGWHKERMENQALFVAESSMLTPDTPNLVNDGWTHVKGYRAIVGSESFENIGPEQIPQHVARLLALDKETSEQVRARVSEIVQDKKLAESLTPWYPSWCKRPTFSDTYLQMFNLPHVHLIDTDGRGVDRVSTKGVVANGTEYPVDVLILSTGYRSPAADGDPSKRAGIKIFGRGGRTLTDKWDAQGATTLHGVGSNGFPNLFMLALLQSGLTANYTHCADVASSHVAFIVAKGHERTGGKDKKGVVVEVLSAAEEEWSLRCLAGSACFAGMANCTPGWMNNEGDLGLGGSQEEMMKKARGSPYAKGMMLYLREIEAWREEGSMTGIEVNTA</sequence>
<dbReference type="InterPro" id="IPR050775">
    <property type="entry name" value="FAD-binding_Monooxygenases"/>
</dbReference>
<keyword evidence="4" id="KW-0274">FAD</keyword>
<feature type="region of interest" description="Disordered" evidence="7">
    <location>
        <begin position="13"/>
        <end position="32"/>
    </location>
</feature>
<protein>
    <recommendedName>
        <fullName evidence="10">FAD/NAD(P)-binding domain-containing protein</fullName>
    </recommendedName>
</protein>
<proteinExistence type="inferred from homology"/>
<comment type="caution">
    <text evidence="8">The sequence shown here is derived from an EMBL/GenBank/DDBJ whole genome shotgun (WGS) entry which is preliminary data.</text>
</comment>
<evidence type="ECO:0008006" key="10">
    <source>
        <dbReference type="Google" id="ProtNLM"/>
    </source>
</evidence>
<dbReference type="EMBL" id="JBAHYK010000462">
    <property type="protein sequence ID" value="KAL0573796.1"/>
    <property type="molecule type" value="Genomic_DNA"/>
</dbReference>
<evidence type="ECO:0000256" key="7">
    <source>
        <dbReference type="SAM" id="MobiDB-lite"/>
    </source>
</evidence>
<accession>A0ABR3FET8</accession>
<dbReference type="PANTHER" id="PTHR43098:SF2">
    <property type="entry name" value="FAD-BINDING MONOOXYGENASE AUSB-RELATED"/>
    <property type="match status" value="1"/>
</dbReference>
<dbReference type="SUPFAM" id="SSF51905">
    <property type="entry name" value="FAD/NAD(P)-binding domain"/>
    <property type="match status" value="1"/>
</dbReference>
<dbReference type="Gene3D" id="3.50.50.60">
    <property type="entry name" value="FAD/NAD(P)-binding domain"/>
    <property type="match status" value="3"/>
</dbReference>
<evidence type="ECO:0000256" key="4">
    <source>
        <dbReference type="ARBA" id="ARBA00022827"/>
    </source>
</evidence>
<gene>
    <name evidence="8" type="ORF">V5O48_008149</name>
</gene>
<evidence type="ECO:0000313" key="8">
    <source>
        <dbReference type="EMBL" id="KAL0573796.1"/>
    </source>
</evidence>
<evidence type="ECO:0000256" key="3">
    <source>
        <dbReference type="ARBA" id="ARBA00022630"/>
    </source>
</evidence>
<dbReference type="InterPro" id="IPR036188">
    <property type="entry name" value="FAD/NAD-bd_sf"/>
</dbReference>
<dbReference type="Proteomes" id="UP001465976">
    <property type="component" value="Unassembled WGS sequence"/>
</dbReference>
<name>A0ABR3FET8_9AGAR</name>
<keyword evidence="6" id="KW-0560">Oxidoreductase</keyword>
<keyword evidence="5" id="KW-0521">NADP</keyword>